<evidence type="ECO:0000256" key="2">
    <source>
        <dbReference type="ARBA" id="ARBA00022908"/>
    </source>
</evidence>
<accession>A0ABT2L1X8</accession>
<dbReference type="PROSITE" id="PS51900">
    <property type="entry name" value="CB"/>
    <property type="match status" value="1"/>
</dbReference>
<dbReference type="Gene3D" id="1.10.443.10">
    <property type="entry name" value="Intergrase catalytic core"/>
    <property type="match status" value="1"/>
</dbReference>
<dbReference type="RefSeq" id="WP_034817837.1">
    <property type="nucleotide sequence ID" value="NZ_JANIEK010000105.1"/>
</dbReference>
<feature type="domain" description="Core-binding (CB)" evidence="7">
    <location>
        <begin position="3"/>
        <end position="87"/>
    </location>
</feature>
<evidence type="ECO:0000256" key="3">
    <source>
        <dbReference type="ARBA" id="ARBA00023125"/>
    </source>
</evidence>
<gene>
    <name evidence="8" type="ORF">NQG31_14565</name>
</gene>
<comment type="caution">
    <text evidence="8">The sequence shown here is derived from an EMBL/GenBank/DDBJ whole genome shotgun (WGS) entry which is preliminary data.</text>
</comment>
<dbReference type="SUPFAM" id="SSF56349">
    <property type="entry name" value="DNA breaking-rejoining enzymes"/>
    <property type="match status" value="1"/>
</dbReference>
<dbReference type="InterPro" id="IPR013762">
    <property type="entry name" value="Integrase-like_cat_sf"/>
</dbReference>
<keyword evidence="4" id="KW-0233">DNA recombination</keyword>
<dbReference type="InterPro" id="IPR011010">
    <property type="entry name" value="DNA_brk_join_enz"/>
</dbReference>
<reference evidence="8 9" key="1">
    <citation type="submission" date="2022-07" db="EMBL/GenBank/DDBJ databases">
        <title>Genomic and pangenome structural analysis of the polyextremophile Exiguobacterium.</title>
        <authorList>
            <person name="Shen L."/>
        </authorList>
    </citation>
    <scope>NUCLEOTIDE SEQUENCE [LARGE SCALE GENOMIC DNA]</scope>
    <source>
        <strain evidence="8 9">12_1</strain>
    </source>
</reference>
<dbReference type="InterPro" id="IPR044068">
    <property type="entry name" value="CB"/>
</dbReference>
<evidence type="ECO:0000259" key="7">
    <source>
        <dbReference type="PROSITE" id="PS51900"/>
    </source>
</evidence>
<dbReference type="CDD" id="cd00796">
    <property type="entry name" value="INT_Rci_Hp1_C"/>
    <property type="match status" value="1"/>
</dbReference>
<dbReference type="InterPro" id="IPR002104">
    <property type="entry name" value="Integrase_catalytic"/>
</dbReference>
<proteinExistence type="inferred from homology"/>
<dbReference type="Pfam" id="PF02899">
    <property type="entry name" value="Phage_int_SAM_1"/>
    <property type="match status" value="1"/>
</dbReference>
<organism evidence="8 9">
    <name type="scientific">Exiguobacterium alkaliphilum</name>
    <dbReference type="NCBI Taxonomy" id="1428684"/>
    <lineage>
        <taxon>Bacteria</taxon>
        <taxon>Bacillati</taxon>
        <taxon>Bacillota</taxon>
        <taxon>Bacilli</taxon>
        <taxon>Bacillales</taxon>
        <taxon>Bacillales Family XII. Incertae Sedis</taxon>
        <taxon>Exiguobacterium</taxon>
    </lineage>
</organism>
<dbReference type="PANTHER" id="PTHR30349:SF64">
    <property type="entry name" value="PROPHAGE INTEGRASE INTD-RELATED"/>
    <property type="match status" value="1"/>
</dbReference>
<dbReference type="Gene3D" id="1.10.150.130">
    <property type="match status" value="1"/>
</dbReference>
<evidence type="ECO:0000256" key="1">
    <source>
        <dbReference type="ARBA" id="ARBA00008857"/>
    </source>
</evidence>
<name>A0ABT2L1X8_9BACL</name>
<dbReference type="Proteomes" id="UP001206821">
    <property type="component" value="Unassembled WGS sequence"/>
</dbReference>
<dbReference type="PROSITE" id="PS51898">
    <property type="entry name" value="TYR_RECOMBINASE"/>
    <property type="match status" value="1"/>
</dbReference>
<sequence length="287" mass="33356">MNLRIDEAVKRHLHYLHVTGKAQNTIDHAGYKFDRFLSIMGQDARLDDFKTRQDVMPYIDALRANNCQPVTINNYLSALRGLYDWAMTEQLTAHNPFLRLRVKVNERLPSDVPTPRTILSIIEAIDVPLYRTFLTFQLHTGMRINEVRLLTTEALDLERRRVHVHESKAGKSRTVPLNDIIYDVMRTYMEEERRHGPSPYVFPSRRGGVICKTTINRHLTEASSDVLGYEITSHTLRHAFTTHLYDQGVMETTLSELLGHAEPKTTRRYIRVKENHLRNAVNRINLD</sequence>
<dbReference type="InterPro" id="IPR004107">
    <property type="entry name" value="Integrase_SAM-like_N"/>
</dbReference>
<comment type="similarity">
    <text evidence="1">Belongs to the 'phage' integrase family.</text>
</comment>
<keyword evidence="9" id="KW-1185">Reference proteome</keyword>
<feature type="domain" description="Tyr recombinase" evidence="6">
    <location>
        <begin position="107"/>
        <end position="282"/>
    </location>
</feature>
<protein>
    <submittedName>
        <fullName evidence="8">Tyrosine-type recombinase/integrase</fullName>
    </submittedName>
</protein>
<evidence type="ECO:0000313" key="8">
    <source>
        <dbReference type="EMBL" id="MCT4796769.1"/>
    </source>
</evidence>
<evidence type="ECO:0000313" key="9">
    <source>
        <dbReference type="Proteomes" id="UP001206821"/>
    </source>
</evidence>
<evidence type="ECO:0000259" key="6">
    <source>
        <dbReference type="PROSITE" id="PS51898"/>
    </source>
</evidence>
<evidence type="ECO:0000256" key="5">
    <source>
        <dbReference type="PROSITE-ProRule" id="PRU01248"/>
    </source>
</evidence>
<keyword evidence="3 5" id="KW-0238">DNA-binding</keyword>
<keyword evidence="2" id="KW-0229">DNA integration</keyword>
<evidence type="ECO:0000256" key="4">
    <source>
        <dbReference type="ARBA" id="ARBA00023172"/>
    </source>
</evidence>
<dbReference type="InterPro" id="IPR010998">
    <property type="entry name" value="Integrase_recombinase_N"/>
</dbReference>
<dbReference type="InterPro" id="IPR050090">
    <property type="entry name" value="Tyrosine_recombinase_XerCD"/>
</dbReference>
<dbReference type="Pfam" id="PF00589">
    <property type="entry name" value="Phage_integrase"/>
    <property type="match status" value="1"/>
</dbReference>
<dbReference type="EMBL" id="JANIEK010000105">
    <property type="protein sequence ID" value="MCT4796769.1"/>
    <property type="molecule type" value="Genomic_DNA"/>
</dbReference>
<dbReference type="PANTHER" id="PTHR30349">
    <property type="entry name" value="PHAGE INTEGRASE-RELATED"/>
    <property type="match status" value="1"/>
</dbReference>